<protein>
    <recommendedName>
        <fullName evidence="10">SNF2 family N-terminal domain-containing protein</fullName>
    </recommendedName>
</protein>
<keyword evidence="1" id="KW-0547">Nucleotide-binding</keyword>
<feature type="domain" description="Helicase ATP-binding" evidence="6">
    <location>
        <begin position="126"/>
        <end position="298"/>
    </location>
</feature>
<evidence type="ECO:0000313" key="8">
    <source>
        <dbReference type="EMBL" id="SKA95008.1"/>
    </source>
</evidence>
<dbReference type="InterPro" id="IPR027417">
    <property type="entry name" value="P-loop_NTPase"/>
</dbReference>
<evidence type="ECO:0000256" key="4">
    <source>
        <dbReference type="ARBA" id="ARBA00022840"/>
    </source>
</evidence>
<keyword evidence="5" id="KW-0175">Coiled coil</keyword>
<evidence type="ECO:0000256" key="5">
    <source>
        <dbReference type="SAM" id="Coils"/>
    </source>
</evidence>
<dbReference type="InterPro" id="IPR014001">
    <property type="entry name" value="Helicase_ATP-bd"/>
</dbReference>
<dbReference type="Gene3D" id="3.40.50.10810">
    <property type="entry name" value="Tandem AAA-ATPase domain"/>
    <property type="match status" value="1"/>
</dbReference>
<name>A0A1T4Y0K5_9GAMM</name>
<dbReference type="InterPro" id="IPR038718">
    <property type="entry name" value="SNF2-like_sf"/>
</dbReference>
<dbReference type="CDD" id="cd18793">
    <property type="entry name" value="SF2_C_SNF"/>
    <property type="match status" value="1"/>
</dbReference>
<feature type="domain" description="Helicase C-terminal" evidence="7">
    <location>
        <begin position="507"/>
        <end position="663"/>
    </location>
</feature>
<dbReference type="EMBL" id="FUYB01000028">
    <property type="protein sequence ID" value="SKA95008.1"/>
    <property type="molecule type" value="Genomic_DNA"/>
</dbReference>
<accession>A0A1T4Y0K5</accession>
<dbReference type="PANTHER" id="PTHR45766:SF6">
    <property type="entry name" value="SWI_SNF-RELATED MATRIX-ASSOCIATED ACTIN-DEPENDENT REGULATOR OF CHROMATIN SUBFAMILY A-LIKE PROTEIN 1"/>
    <property type="match status" value="1"/>
</dbReference>
<evidence type="ECO:0000256" key="1">
    <source>
        <dbReference type="ARBA" id="ARBA00022741"/>
    </source>
</evidence>
<sequence length="1191" mass="135592">MRGFGWVKKKMLKLEDIKKDAQVRGIQTNAIVRIVQVEPVGESAITVYYKDNQGRLGEQMLFRSDELRLELADVGRPWAFDAEGADFKLGLEAYRISQASLFDPMMAVHTSNVEPLPHQISAVYEYMLPKQPLRFVLADDPGAGKTIMAGLLIRELLMRADAKRILIVSPGSLTEQWQDELLEKFGVSFDIFSREKQEQCTSGNYFDEANQLICRLDQLSRSEEFQEKLALTEWDLIIVDEAHKLSANYFGNKVNKTKRFVLGELLGSITRHFLLMTATPHNGKEADFQIWLSLLDSDRFYGKFREGAHKVDVSDMMRRMVKEELLKFDGKPLFPERRAYTANYQLSPQEEALYERVTAYVREEMNRADKLNGKKKNTVGFALTQLQRRLASSPEAIYQSLKRRRKRLEQRLEDTKLEARGKSALRDHVAETLEEYSVKKSVKLDLPDNLDELEEELSAEEYELYTEQVVDQATASETIQELEAEIFSLQALESQALAVVRSGSDKKWEQLSYLLQDRPEMYTAAGSRRKLIIFTEHKDTLNYLLTRITDLLGKPEAVRIIYGGTNRDERRKVQEEFRNYPDVLVLIATDAAGEGVNLQNANLMVNYDLPWNPNRLEQRFGRIHRIGQTEVCHLWNIVANQTREGEVFQKLFDKIETERAALGGKVFDVLGEAFDNVSLKDLLLEAIRYGEDPATKAKMDQVIHDALDADHLKEILRRNALVEQHMGLDELFAVKEEMEKAEARKLQPYFIRAFFSEAFQTLGGELRQRETGRYEVRHVPAAIRERDRIIGETRTPVLRKYERICFEKQQVRQTGKPMADLLHPAHPLMHATTDLVLEAHRAKLKQGAVLLDPNDDSITPKVLFMIEHAVREAGSDALVVSRRLQFVMLDEQGTATHAGYAPHLDLQPLAAADYKLVGDIVQGAWLTQPLDVVALDYASQALVPEHYAEVKTRRIRQADKIHAAVRERLVKEISYQQDRYLKLHADVEAGKQPRMVPEQFRRKAEELSARLQQRETELAAMKNVVSSTPVVIGGALLIPQGLLAYRKGESQFAVDAQARARVERIAMNAVIATEQALGYSVKDVSAEKCGWDITSRPPVNADGSILPDRHIEVKGRSQGQTTITVSRNEIVYALNQADKFWLAVVIVDGETHQAPVYIPNPFRIEPDFGVASVNYELSELLSKAVTPERTL</sequence>
<dbReference type="SMART" id="SM00487">
    <property type="entry name" value="DEXDc"/>
    <property type="match status" value="1"/>
</dbReference>
<proteinExistence type="predicted"/>
<dbReference type="CDD" id="cd18011">
    <property type="entry name" value="DEXDc_RapA"/>
    <property type="match status" value="1"/>
</dbReference>
<feature type="coiled-coil region" evidence="5">
    <location>
        <begin position="398"/>
        <end position="425"/>
    </location>
</feature>
<dbReference type="GO" id="GO:0005524">
    <property type="term" value="F:ATP binding"/>
    <property type="evidence" value="ECO:0007669"/>
    <property type="project" value="UniProtKB-KW"/>
</dbReference>
<dbReference type="Pfam" id="PF13020">
    <property type="entry name" value="NOV_C"/>
    <property type="match status" value="1"/>
</dbReference>
<evidence type="ECO:0000259" key="6">
    <source>
        <dbReference type="PROSITE" id="PS51192"/>
    </source>
</evidence>
<keyword evidence="2" id="KW-0378">Hydrolase</keyword>
<dbReference type="InterPro" id="IPR057342">
    <property type="entry name" value="DEXDc_RapA"/>
</dbReference>
<dbReference type="STRING" id="92487.SAMN02745130_03718"/>
<dbReference type="Gene3D" id="3.40.50.300">
    <property type="entry name" value="P-loop containing nucleotide triphosphate hydrolases"/>
    <property type="match status" value="1"/>
</dbReference>
<dbReference type="InterPro" id="IPR049730">
    <property type="entry name" value="SNF2/RAD54-like_C"/>
</dbReference>
<dbReference type="Pfam" id="PF00176">
    <property type="entry name" value="SNF2-rel_dom"/>
    <property type="match status" value="1"/>
</dbReference>
<dbReference type="Proteomes" id="UP000190460">
    <property type="component" value="Unassembled WGS sequence"/>
</dbReference>
<dbReference type="PROSITE" id="PS51194">
    <property type="entry name" value="HELICASE_CTER"/>
    <property type="match status" value="1"/>
</dbReference>
<evidence type="ECO:0000256" key="3">
    <source>
        <dbReference type="ARBA" id="ARBA00022806"/>
    </source>
</evidence>
<reference evidence="8 9" key="1">
    <citation type="submission" date="2017-02" db="EMBL/GenBank/DDBJ databases">
        <authorList>
            <person name="Peterson S.W."/>
        </authorList>
    </citation>
    <scope>NUCLEOTIDE SEQUENCE [LARGE SCALE GENOMIC DNA]</scope>
    <source>
        <strain evidence="8 9">ATCC 49788</strain>
    </source>
</reference>
<dbReference type="SUPFAM" id="SSF52540">
    <property type="entry name" value="P-loop containing nucleoside triphosphate hydrolases"/>
    <property type="match status" value="2"/>
</dbReference>
<dbReference type="AlphaFoldDB" id="A0A1T4Y0K5"/>
<dbReference type="Pfam" id="PF00271">
    <property type="entry name" value="Helicase_C"/>
    <property type="match status" value="1"/>
</dbReference>
<evidence type="ECO:0000313" key="9">
    <source>
        <dbReference type="Proteomes" id="UP000190460"/>
    </source>
</evidence>
<dbReference type="InterPro" id="IPR024975">
    <property type="entry name" value="NOV_C"/>
</dbReference>
<gene>
    <name evidence="8" type="ORF">SAMN02745130_03718</name>
</gene>
<evidence type="ECO:0008006" key="10">
    <source>
        <dbReference type="Google" id="ProtNLM"/>
    </source>
</evidence>
<dbReference type="SMART" id="SM00490">
    <property type="entry name" value="HELICc"/>
    <property type="match status" value="1"/>
</dbReference>
<dbReference type="InterPro" id="IPR001650">
    <property type="entry name" value="Helicase_C-like"/>
</dbReference>
<dbReference type="InterPro" id="IPR000330">
    <property type="entry name" value="SNF2_N"/>
</dbReference>
<keyword evidence="9" id="KW-1185">Reference proteome</keyword>
<dbReference type="PANTHER" id="PTHR45766">
    <property type="entry name" value="DNA ANNEALING HELICASE AND ENDONUCLEASE ZRANB3 FAMILY MEMBER"/>
    <property type="match status" value="1"/>
</dbReference>
<evidence type="ECO:0000256" key="2">
    <source>
        <dbReference type="ARBA" id="ARBA00022801"/>
    </source>
</evidence>
<keyword evidence="4" id="KW-0067">ATP-binding</keyword>
<dbReference type="GO" id="GO:0016787">
    <property type="term" value="F:hydrolase activity"/>
    <property type="evidence" value="ECO:0007669"/>
    <property type="project" value="UniProtKB-KW"/>
</dbReference>
<organism evidence="8 9">
    <name type="scientific">Thiothrix eikelboomii</name>
    <dbReference type="NCBI Taxonomy" id="92487"/>
    <lineage>
        <taxon>Bacteria</taxon>
        <taxon>Pseudomonadati</taxon>
        <taxon>Pseudomonadota</taxon>
        <taxon>Gammaproteobacteria</taxon>
        <taxon>Thiotrichales</taxon>
        <taxon>Thiotrichaceae</taxon>
        <taxon>Thiothrix</taxon>
    </lineage>
</organism>
<evidence type="ECO:0000259" key="7">
    <source>
        <dbReference type="PROSITE" id="PS51194"/>
    </source>
</evidence>
<keyword evidence="3" id="KW-0347">Helicase</keyword>
<dbReference type="PROSITE" id="PS51192">
    <property type="entry name" value="HELICASE_ATP_BIND_1"/>
    <property type="match status" value="1"/>
</dbReference>
<dbReference type="GO" id="GO:0004386">
    <property type="term" value="F:helicase activity"/>
    <property type="evidence" value="ECO:0007669"/>
    <property type="project" value="UniProtKB-KW"/>
</dbReference>